<evidence type="ECO:0000313" key="2">
    <source>
        <dbReference type="EMBL" id="CBX97590.1"/>
    </source>
</evidence>
<dbReference type="EMBL" id="FP929132">
    <property type="protein sequence ID" value="CBX97590.1"/>
    <property type="molecule type" value="Genomic_DNA"/>
</dbReference>
<dbReference type="Proteomes" id="UP000002668">
    <property type="component" value="Genome"/>
</dbReference>
<reference evidence="3" key="1">
    <citation type="journal article" date="2011" name="Nat. Commun.">
        <title>Effector diversification within compartments of the Leptosphaeria maculans genome affected by Repeat-Induced Point mutations.</title>
        <authorList>
            <person name="Rouxel T."/>
            <person name="Grandaubert J."/>
            <person name="Hane J.K."/>
            <person name="Hoede C."/>
            <person name="van de Wouw A.P."/>
            <person name="Couloux A."/>
            <person name="Dominguez V."/>
            <person name="Anthouard V."/>
            <person name="Bally P."/>
            <person name="Bourras S."/>
            <person name="Cozijnsen A.J."/>
            <person name="Ciuffetti L.M."/>
            <person name="Degrave A."/>
            <person name="Dilmaghani A."/>
            <person name="Duret L."/>
            <person name="Fudal I."/>
            <person name="Goodwin S.B."/>
            <person name="Gout L."/>
            <person name="Glaser N."/>
            <person name="Linglin J."/>
            <person name="Kema G.H.J."/>
            <person name="Lapalu N."/>
            <person name="Lawrence C.B."/>
            <person name="May K."/>
            <person name="Meyer M."/>
            <person name="Ollivier B."/>
            <person name="Poulain J."/>
            <person name="Schoch C.L."/>
            <person name="Simon A."/>
            <person name="Spatafora J.W."/>
            <person name="Stachowiak A."/>
            <person name="Turgeon B.G."/>
            <person name="Tyler B.M."/>
            <person name="Vincent D."/>
            <person name="Weissenbach J."/>
            <person name="Amselem J."/>
            <person name="Quesneville H."/>
            <person name="Oliver R.P."/>
            <person name="Wincker P."/>
            <person name="Balesdent M.-H."/>
            <person name="Howlett B.J."/>
        </authorList>
    </citation>
    <scope>NUCLEOTIDE SEQUENCE [LARGE SCALE GENOMIC DNA]</scope>
    <source>
        <strain evidence="3">JN3 / isolate v23.1.3 / race Av1-4-5-6-7-8</strain>
    </source>
</reference>
<feature type="compositionally biased region" description="Basic and acidic residues" evidence="1">
    <location>
        <begin position="148"/>
        <end position="159"/>
    </location>
</feature>
<dbReference type="GeneID" id="13281629"/>
<dbReference type="HOGENOM" id="CLU_829165_0_0_1"/>
<feature type="region of interest" description="Disordered" evidence="1">
    <location>
        <begin position="148"/>
        <end position="181"/>
    </location>
</feature>
<name>E5A2F5_LEPMJ</name>
<proteinExistence type="predicted"/>
<gene>
    <name evidence="2" type="ORF">LEMA_P089990.1</name>
</gene>
<protein>
    <submittedName>
        <fullName evidence="2">Predicted protein</fullName>
    </submittedName>
</protein>
<sequence length="335" mass="37536">MAPLSRDVARKEEKSFAFATYNNKISMKSKDTSRTMATTKSPFALASACHSNKRAVKDPKVAQSLKNVIKAIDTPNHSSSRACKGLVEAVRRISTKVRRNTSTAYRYLKAAMNICKGNDLRKRKHYSEEDNESLPSAARRVCLGLEHPGRTDNKLKQDTVVDEQDSNGSEMPWQDETSEEHPDFLGLVDGSNQGHSPPTGSGDLQYLCGHWVHPAHTEVAIDKKCPRCCMRTCLKDVVCAKRWLIAKGDPRELSKDRWVEYMEILSGRHSSTKGENLSLTHSKAREANLIAEMEELCKVEKAWMASREGDEGVGSLSEYETEHCNYGAHEAMRLH</sequence>
<dbReference type="InParanoid" id="E5A2F5"/>
<evidence type="ECO:0000313" key="3">
    <source>
        <dbReference type="Proteomes" id="UP000002668"/>
    </source>
</evidence>
<organism evidence="3">
    <name type="scientific">Leptosphaeria maculans (strain JN3 / isolate v23.1.3 / race Av1-4-5-6-7-8)</name>
    <name type="common">Blackleg fungus</name>
    <name type="synonym">Phoma lingam</name>
    <dbReference type="NCBI Taxonomy" id="985895"/>
    <lineage>
        <taxon>Eukaryota</taxon>
        <taxon>Fungi</taxon>
        <taxon>Dikarya</taxon>
        <taxon>Ascomycota</taxon>
        <taxon>Pezizomycotina</taxon>
        <taxon>Dothideomycetes</taxon>
        <taxon>Pleosporomycetidae</taxon>
        <taxon>Pleosporales</taxon>
        <taxon>Pleosporineae</taxon>
        <taxon>Leptosphaeriaceae</taxon>
        <taxon>Plenodomus</taxon>
        <taxon>Plenodomus lingam/Leptosphaeria maculans species complex</taxon>
    </lineage>
</organism>
<dbReference type="RefSeq" id="XP_003841069.1">
    <property type="nucleotide sequence ID" value="XM_003841021.1"/>
</dbReference>
<accession>E5A2F5</accession>
<keyword evidence="3" id="KW-1185">Reference proteome</keyword>
<evidence type="ECO:0000256" key="1">
    <source>
        <dbReference type="SAM" id="MobiDB-lite"/>
    </source>
</evidence>
<dbReference type="AlphaFoldDB" id="E5A2F5"/>
<dbReference type="VEuPathDB" id="FungiDB:LEMA_P089990.1"/>